<accession>A0A6J4JJ59</accession>
<dbReference type="InterPro" id="IPR017896">
    <property type="entry name" value="4Fe4S_Fe-S-bd"/>
</dbReference>
<evidence type="ECO:0000256" key="5">
    <source>
        <dbReference type="ARBA" id="ARBA00023014"/>
    </source>
</evidence>
<dbReference type="PANTHER" id="PTHR32479:SF17">
    <property type="entry name" value="GLYCOLATE OXIDASE IRON-SULFUR SUBUNIT"/>
    <property type="match status" value="1"/>
</dbReference>
<evidence type="ECO:0000256" key="3">
    <source>
        <dbReference type="ARBA" id="ARBA00022737"/>
    </source>
</evidence>
<dbReference type="GO" id="GO:0051539">
    <property type="term" value="F:4 iron, 4 sulfur cluster binding"/>
    <property type="evidence" value="ECO:0007669"/>
    <property type="project" value="UniProtKB-UniRule"/>
</dbReference>
<dbReference type="AlphaFoldDB" id="A0A6J4JJ59"/>
<feature type="domain" description="4Fe-4S ferredoxin-type" evidence="8">
    <location>
        <begin position="80"/>
        <end position="111"/>
    </location>
</feature>
<feature type="region of interest" description="Disordered" evidence="7">
    <location>
        <begin position="1"/>
        <end position="26"/>
    </location>
</feature>
<dbReference type="SUPFAM" id="SSF54862">
    <property type="entry name" value="4Fe-4S ferredoxins"/>
    <property type="match status" value="1"/>
</dbReference>
<dbReference type="PIRSF" id="PIRSF000139">
    <property type="entry name" value="Glc_ox_4Fe-4S"/>
    <property type="match status" value="1"/>
</dbReference>
<dbReference type="Pfam" id="PF13183">
    <property type="entry name" value="Fer4_8"/>
    <property type="match status" value="1"/>
</dbReference>
<feature type="domain" description="4Fe-4S ferredoxin-type" evidence="8">
    <location>
        <begin position="31"/>
        <end position="59"/>
    </location>
</feature>
<dbReference type="InterPro" id="IPR012257">
    <property type="entry name" value="Glc_ox_4Fe-4S"/>
</dbReference>
<dbReference type="Pfam" id="PF02754">
    <property type="entry name" value="CCG"/>
    <property type="match status" value="2"/>
</dbReference>
<comment type="catalytic activity">
    <reaction evidence="6">
        <text>(R)-lactate + A = pyruvate + AH2</text>
        <dbReference type="Rhea" id="RHEA:15089"/>
        <dbReference type="ChEBI" id="CHEBI:13193"/>
        <dbReference type="ChEBI" id="CHEBI:15361"/>
        <dbReference type="ChEBI" id="CHEBI:16004"/>
        <dbReference type="ChEBI" id="CHEBI:17499"/>
    </reaction>
</comment>
<evidence type="ECO:0000313" key="9">
    <source>
        <dbReference type="EMBL" id="CAA9278002.1"/>
    </source>
</evidence>
<organism evidence="9">
    <name type="scientific">uncultured Mycobacteriales bacterium</name>
    <dbReference type="NCBI Taxonomy" id="581187"/>
    <lineage>
        <taxon>Bacteria</taxon>
        <taxon>Bacillati</taxon>
        <taxon>Actinomycetota</taxon>
        <taxon>Actinomycetes</taxon>
        <taxon>Mycobacteriales</taxon>
        <taxon>environmental samples</taxon>
    </lineage>
</organism>
<dbReference type="InterPro" id="IPR004017">
    <property type="entry name" value="Cys_rich_dom"/>
</dbReference>
<comment type="function">
    <text evidence="6">Component of a complex that catalyzes the oxidation of glycolate to glyoxylate.</text>
</comment>
<keyword evidence="6" id="KW-0813">Transport</keyword>
<keyword evidence="3" id="KW-0677">Repeat</keyword>
<sequence>MTVDATHGTGDTDPPPPVPLGMPAFDAHRPPDPALVADCVHCGFCLPACPTYALWGEEMDSPRGRIHLMSQGLSGEPLSDSMVTHFDRCLGCMACVPACPSGVRYDRLIEATRGQVERNHRRPARERALRGAIFALFPYPRRLRLLRGPLAAYQRSGLQRLVRRTGLLDRLPPVLATMEEIAPPVRRAPVLPERVAARGPRRAVVGMLTGCVQGAFFPEVNAATARVLALEGCDVLIPRRQGCCGALSVHNGREAEARAFARRLIDVFAAAGVERVVVNAAGCGSSMKEYADLLADEPAYADRAAGFAASVRDVTEVLTELGPVAPRHPLPVTVAYHDACHLANAQGVRTQPRDLLRGIPGLELREIAEAELCCGSAGIYNLLNPGPAAELGDRKAGHVLATGARLLVTANPGCLMQVASSLRRRGGGTIALAHTVQVLDASLRGLPAAGLTGTGR</sequence>
<keyword evidence="5 6" id="KW-0411">Iron-sulfur</keyword>
<evidence type="ECO:0000256" key="4">
    <source>
        <dbReference type="ARBA" id="ARBA00023004"/>
    </source>
</evidence>
<evidence type="ECO:0000256" key="1">
    <source>
        <dbReference type="ARBA" id="ARBA00022485"/>
    </source>
</evidence>
<dbReference type="InterPro" id="IPR009051">
    <property type="entry name" value="Helical_ferredxn"/>
</dbReference>
<name>A0A6J4JJ59_9ACTN</name>
<keyword evidence="1 6" id="KW-0004">4Fe-4S</keyword>
<reference evidence="9" key="1">
    <citation type="submission" date="2020-02" db="EMBL/GenBank/DDBJ databases">
        <authorList>
            <person name="Meier V. D."/>
        </authorList>
    </citation>
    <scope>NUCLEOTIDE SEQUENCE</scope>
    <source>
        <strain evidence="9">AVDCRST_MAG41</strain>
    </source>
</reference>
<comment type="cofactor">
    <cofactor evidence="6">
        <name>[4Fe-4S] cluster</name>
        <dbReference type="ChEBI" id="CHEBI:49883"/>
    </cofactor>
    <text evidence="6">Binds 2 [4Fe-4S] clusters.</text>
</comment>
<comment type="catalytic activity">
    <reaction evidence="6">
        <text>glycolate + A = glyoxylate + AH2</text>
        <dbReference type="Rhea" id="RHEA:21264"/>
        <dbReference type="ChEBI" id="CHEBI:13193"/>
        <dbReference type="ChEBI" id="CHEBI:17499"/>
        <dbReference type="ChEBI" id="CHEBI:29805"/>
        <dbReference type="ChEBI" id="CHEBI:36655"/>
        <dbReference type="EC" id="1.1.99.14"/>
    </reaction>
</comment>
<dbReference type="PROSITE" id="PS51379">
    <property type="entry name" value="4FE4S_FER_2"/>
    <property type="match status" value="2"/>
</dbReference>
<keyword evidence="2 6" id="KW-0479">Metal-binding</keyword>
<proteinExistence type="predicted"/>
<evidence type="ECO:0000256" key="6">
    <source>
        <dbReference type="PIRNR" id="PIRNR000139"/>
    </source>
</evidence>
<evidence type="ECO:0000259" key="8">
    <source>
        <dbReference type="PROSITE" id="PS51379"/>
    </source>
</evidence>
<feature type="compositionally biased region" description="Low complexity" evidence="7">
    <location>
        <begin position="1"/>
        <end position="12"/>
    </location>
</feature>
<dbReference type="Gene3D" id="1.10.1060.10">
    <property type="entry name" value="Alpha-helical ferredoxin"/>
    <property type="match status" value="1"/>
</dbReference>
<dbReference type="EC" id="1.1.99.14" evidence="6"/>
<protein>
    <recommendedName>
        <fullName evidence="6">Glycolate oxidase iron-sulfur subunit</fullName>
        <ecNumber evidence="6">1.1.99.14</ecNumber>
    </recommendedName>
</protein>
<dbReference type="GO" id="GO:0046872">
    <property type="term" value="F:metal ion binding"/>
    <property type="evidence" value="ECO:0007669"/>
    <property type="project" value="UniProtKB-UniRule"/>
</dbReference>
<dbReference type="PANTHER" id="PTHR32479">
    <property type="entry name" value="GLYCOLATE OXIDASE IRON-SULFUR SUBUNIT"/>
    <property type="match status" value="1"/>
</dbReference>
<gene>
    <name evidence="9" type="ORF">AVDCRST_MAG41-3314</name>
</gene>
<keyword evidence="6" id="KW-0249">Electron transport</keyword>
<dbReference type="PROSITE" id="PS00198">
    <property type="entry name" value="4FE4S_FER_1"/>
    <property type="match status" value="2"/>
</dbReference>
<evidence type="ECO:0000256" key="2">
    <source>
        <dbReference type="ARBA" id="ARBA00022723"/>
    </source>
</evidence>
<keyword evidence="9" id="KW-0560">Oxidoreductase</keyword>
<evidence type="ECO:0000256" key="7">
    <source>
        <dbReference type="SAM" id="MobiDB-lite"/>
    </source>
</evidence>
<keyword evidence="4 6" id="KW-0408">Iron</keyword>
<dbReference type="EMBL" id="CADCTP010000306">
    <property type="protein sequence ID" value="CAA9278002.1"/>
    <property type="molecule type" value="Genomic_DNA"/>
</dbReference>
<dbReference type="InterPro" id="IPR017900">
    <property type="entry name" value="4Fe4S_Fe_S_CS"/>
</dbReference>
<dbReference type="GO" id="GO:0019154">
    <property type="term" value="F:glycolate dehydrogenase activity"/>
    <property type="evidence" value="ECO:0007669"/>
    <property type="project" value="UniProtKB-EC"/>
</dbReference>